<keyword evidence="2" id="KW-1185">Reference proteome</keyword>
<evidence type="ECO:0000313" key="2">
    <source>
        <dbReference type="Proteomes" id="UP000807353"/>
    </source>
</evidence>
<reference evidence="1" key="1">
    <citation type="submission" date="2020-11" db="EMBL/GenBank/DDBJ databases">
        <authorList>
            <consortium name="DOE Joint Genome Institute"/>
            <person name="Ahrendt S."/>
            <person name="Riley R."/>
            <person name="Andreopoulos W."/>
            <person name="Labutti K."/>
            <person name="Pangilinan J."/>
            <person name="Ruiz-Duenas F.J."/>
            <person name="Barrasa J.M."/>
            <person name="Sanchez-Garcia M."/>
            <person name="Camarero S."/>
            <person name="Miyauchi S."/>
            <person name="Serrano A."/>
            <person name="Linde D."/>
            <person name="Babiker R."/>
            <person name="Drula E."/>
            <person name="Ayuso-Fernandez I."/>
            <person name="Pacheco R."/>
            <person name="Padilla G."/>
            <person name="Ferreira P."/>
            <person name="Barriuso J."/>
            <person name="Kellner H."/>
            <person name="Castanera R."/>
            <person name="Alfaro M."/>
            <person name="Ramirez L."/>
            <person name="Pisabarro A.G."/>
            <person name="Kuo A."/>
            <person name="Tritt A."/>
            <person name="Lipzen A."/>
            <person name="He G."/>
            <person name="Yan M."/>
            <person name="Ng V."/>
            <person name="Cullen D."/>
            <person name="Martin F."/>
            <person name="Rosso M.-N."/>
            <person name="Henrissat B."/>
            <person name="Hibbett D."/>
            <person name="Martinez A.T."/>
            <person name="Grigoriev I.V."/>
        </authorList>
    </citation>
    <scope>NUCLEOTIDE SEQUENCE</scope>
    <source>
        <strain evidence="1">CBS 247.69</strain>
    </source>
</reference>
<dbReference type="Proteomes" id="UP000807353">
    <property type="component" value="Unassembled WGS sequence"/>
</dbReference>
<gene>
    <name evidence="1" type="ORF">BDZ94DRAFT_1304642</name>
</gene>
<evidence type="ECO:0000313" key="1">
    <source>
        <dbReference type="EMBL" id="KAF9468366.1"/>
    </source>
</evidence>
<name>A0A9P6CJ48_9AGAR</name>
<comment type="caution">
    <text evidence="1">The sequence shown here is derived from an EMBL/GenBank/DDBJ whole genome shotgun (WGS) entry which is preliminary data.</text>
</comment>
<dbReference type="AlphaFoldDB" id="A0A9P6CJ48"/>
<dbReference type="OrthoDB" id="2999415at2759"/>
<sequence length="331" mass="37329">MNSTSSANEMTFIKNSLRFPPELLHKILIHVIGNSIHTICIFPESVEWELGVYKTLRCVSSTFKSLTTEIFRKCFVISQEESESKRVLDHNLSLSIKADTLPSSLPHLIAGNFDYLRILAERLSHSSKNGGNLFPPSDIYRAVPLMHGYALFIISVDMRYNVVHSSSEIYELSSLSRMKALDVALGLCKYIEPEGINEVIYDALRNEQDLVHSAVLKGLEIVKAFSKLKTHLSSFNESANGCLARMQSASQIFIHEELQVIEKAHPRYTQVMSTHRFTPGGDRRKISELSGIVPVLRELCALQMEADKYGIHERLIYLVGEWSASCPFLNP</sequence>
<protein>
    <submittedName>
        <fullName evidence="1">Uncharacterized protein</fullName>
    </submittedName>
</protein>
<organism evidence="1 2">
    <name type="scientific">Collybia nuda</name>
    <dbReference type="NCBI Taxonomy" id="64659"/>
    <lineage>
        <taxon>Eukaryota</taxon>
        <taxon>Fungi</taxon>
        <taxon>Dikarya</taxon>
        <taxon>Basidiomycota</taxon>
        <taxon>Agaricomycotina</taxon>
        <taxon>Agaricomycetes</taxon>
        <taxon>Agaricomycetidae</taxon>
        <taxon>Agaricales</taxon>
        <taxon>Tricholomatineae</taxon>
        <taxon>Clitocybaceae</taxon>
        <taxon>Collybia</taxon>
    </lineage>
</organism>
<dbReference type="EMBL" id="MU150233">
    <property type="protein sequence ID" value="KAF9468366.1"/>
    <property type="molecule type" value="Genomic_DNA"/>
</dbReference>
<accession>A0A9P6CJ48</accession>
<proteinExistence type="predicted"/>